<evidence type="ECO:0000256" key="2">
    <source>
        <dbReference type="SAM" id="SignalP"/>
    </source>
</evidence>
<dbReference type="Proteomes" id="UP000799441">
    <property type="component" value="Unassembled WGS sequence"/>
</dbReference>
<protein>
    <submittedName>
        <fullName evidence="3">Uncharacterized protein</fullName>
    </submittedName>
</protein>
<evidence type="ECO:0000256" key="1">
    <source>
        <dbReference type="SAM" id="Phobius"/>
    </source>
</evidence>
<evidence type="ECO:0000313" key="4">
    <source>
        <dbReference type="Proteomes" id="UP000799441"/>
    </source>
</evidence>
<gene>
    <name evidence="3" type="ORF">K431DRAFT_281008</name>
</gene>
<organism evidence="3 4">
    <name type="scientific">Polychaeton citri CBS 116435</name>
    <dbReference type="NCBI Taxonomy" id="1314669"/>
    <lineage>
        <taxon>Eukaryota</taxon>
        <taxon>Fungi</taxon>
        <taxon>Dikarya</taxon>
        <taxon>Ascomycota</taxon>
        <taxon>Pezizomycotina</taxon>
        <taxon>Dothideomycetes</taxon>
        <taxon>Dothideomycetidae</taxon>
        <taxon>Capnodiales</taxon>
        <taxon>Capnodiaceae</taxon>
        <taxon>Polychaeton</taxon>
    </lineage>
</organism>
<keyword evidence="2" id="KW-0732">Signal</keyword>
<dbReference type="AlphaFoldDB" id="A0A9P4QJ12"/>
<comment type="caution">
    <text evidence="3">The sequence shown here is derived from an EMBL/GenBank/DDBJ whole genome shotgun (WGS) entry which is preliminary data.</text>
</comment>
<name>A0A9P4QJ12_9PEZI</name>
<evidence type="ECO:0000313" key="3">
    <source>
        <dbReference type="EMBL" id="KAF2725647.1"/>
    </source>
</evidence>
<reference evidence="3" key="1">
    <citation type="journal article" date="2020" name="Stud. Mycol.">
        <title>101 Dothideomycetes genomes: a test case for predicting lifestyles and emergence of pathogens.</title>
        <authorList>
            <person name="Haridas S."/>
            <person name="Albert R."/>
            <person name="Binder M."/>
            <person name="Bloem J."/>
            <person name="Labutti K."/>
            <person name="Salamov A."/>
            <person name="Andreopoulos B."/>
            <person name="Baker S."/>
            <person name="Barry K."/>
            <person name="Bills G."/>
            <person name="Bluhm B."/>
            <person name="Cannon C."/>
            <person name="Castanera R."/>
            <person name="Culley D."/>
            <person name="Daum C."/>
            <person name="Ezra D."/>
            <person name="Gonzalez J."/>
            <person name="Henrissat B."/>
            <person name="Kuo A."/>
            <person name="Liang C."/>
            <person name="Lipzen A."/>
            <person name="Lutzoni F."/>
            <person name="Magnuson J."/>
            <person name="Mondo S."/>
            <person name="Nolan M."/>
            <person name="Ohm R."/>
            <person name="Pangilinan J."/>
            <person name="Park H.-J."/>
            <person name="Ramirez L."/>
            <person name="Alfaro M."/>
            <person name="Sun H."/>
            <person name="Tritt A."/>
            <person name="Yoshinaga Y."/>
            <person name="Zwiers L.-H."/>
            <person name="Turgeon B."/>
            <person name="Goodwin S."/>
            <person name="Spatafora J."/>
            <person name="Crous P."/>
            <person name="Grigoriev I."/>
        </authorList>
    </citation>
    <scope>NUCLEOTIDE SEQUENCE</scope>
    <source>
        <strain evidence="3">CBS 116435</strain>
    </source>
</reference>
<keyword evidence="1" id="KW-0472">Membrane</keyword>
<feature type="signal peptide" evidence="2">
    <location>
        <begin position="1"/>
        <end position="17"/>
    </location>
</feature>
<feature type="chain" id="PRO_5040300050" evidence="2">
    <location>
        <begin position="18"/>
        <end position="93"/>
    </location>
</feature>
<proteinExistence type="predicted"/>
<keyword evidence="4" id="KW-1185">Reference proteome</keyword>
<sequence length="93" mass="8980">MRFATILAPLLATGASAFVANGTYPAPSGTVFTILPTGTGYPYPTGTFAPSGTVPGPLYPSSTAPIDNGAASFTYAGSALAAAAVGAVALVAL</sequence>
<keyword evidence="1" id="KW-0812">Transmembrane</keyword>
<accession>A0A9P4QJ12</accession>
<dbReference type="EMBL" id="MU003767">
    <property type="protein sequence ID" value="KAF2725647.1"/>
    <property type="molecule type" value="Genomic_DNA"/>
</dbReference>
<feature type="transmembrane region" description="Helical" evidence="1">
    <location>
        <begin position="73"/>
        <end position="92"/>
    </location>
</feature>
<keyword evidence="1" id="KW-1133">Transmembrane helix</keyword>